<proteinExistence type="predicted"/>
<dbReference type="SUPFAM" id="SSF57667">
    <property type="entry name" value="beta-beta-alpha zinc fingers"/>
    <property type="match status" value="2"/>
</dbReference>
<accession>A0A914VFP9</accession>
<dbReference type="PANTHER" id="PTHR24394:SF29">
    <property type="entry name" value="MYONEURIN"/>
    <property type="match status" value="1"/>
</dbReference>
<feature type="region of interest" description="Disordered" evidence="8">
    <location>
        <begin position="1"/>
        <end position="59"/>
    </location>
</feature>
<evidence type="ECO:0000259" key="9">
    <source>
        <dbReference type="PROSITE" id="PS50157"/>
    </source>
</evidence>
<dbReference type="PROSITE" id="PS50157">
    <property type="entry name" value="ZINC_FINGER_C2H2_2"/>
    <property type="match status" value="3"/>
</dbReference>
<dbReference type="FunFam" id="3.30.160.60:FF:001729">
    <property type="entry name" value="Zinc finger protein 337"/>
    <property type="match status" value="1"/>
</dbReference>
<dbReference type="Proteomes" id="UP000887566">
    <property type="component" value="Unplaced"/>
</dbReference>
<evidence type="ECO:0000256" key="2">
    <source>
        <dbReference type="ARBA" id="ARBA00022723"/>
    </source>
</evidence>
<keyword evidence="4 7" id="KW-0863">Zinc-finger</keyword>
<keyword evidence="6" id="KW-0539">Nucleus</keyword>
<feature type="domain" description="C2H2-type" evidence="9">
    <location>
        <begin position="116"/>
        <end position="143"/>
    </location>
</feature>
<feature type="domain" description="C2H2-type" evidence="9">
    <location>
        <begin position="88"/>
        <end position="115"/>
    </location>
</feature>
<evidence type="ECO:0000256" key="1">
    <source>
        <dbReference type="ARBA" id="ARBA00004123"/>
    </source>
</evidence>
<dbReference type="PANTHER" id="PTHR24394">
    <property type="entry name" value="ZINC FINGER PROTEIN"/>
    <property type="match status" value="1"/>
</dbReference>
<dbReference type="WBParaSite" id="PSAMB.scaffold1831size27511.g15085.t1">
    <property type="protein sequence ID" value="PSAMB.scaffold1831size27511.g15085.t1"/>
    <property type="gene ID" value="PSAMB.scaffold1831size27511.g15085"/>
</dbReference>
<dbReference type="AlphaFoldDB" id="A0A914VFP9"/>
<feature type="compositionally biased region" description="Polar residues" evidence="8">
    <location>
        <begin position="181"/>
        <end position="192"/>
    </location>
</feature>
<dbReference type="InterPro" id="IPR013087">
    <property type="entry name" value="Znf_C2H2_type"/>
</dbReference>
<dbReference type="InterPro" id="IPR036236">
    <property type="entry name" value="Znf_C2H2_sf"/>
</dbReference>
<organism evidence="10 11">
    <name type="scientific">Plectus sambesii</name>
    <dbReference type="NCBI Taxonomy" id="2011161"/>
    <lineage>
        <taxon>Eukaryota</taxon>
        <taxon>Metazoa</taxon>
        <taxon>Ecdysozoa</taxon>
        <taxon>Nematoda</taxon>
        <taxon>Chromadorea</taxon>
        <taxon>Plectida</taxon>
        <taxon>Plectina</taxon>
        <taxon>Plectoidea</taxon>
        <taxon>Plectidae</taxon>
        <taxon>Plectus</taxon>
    </lineage>
</organism>
<keyword evidence="3" id="KW-0677">Repeat</keyword>
<evidence type="ECO:0000256" key="4">
    <source>
        <dbReference type="ARBA" id="ARBA00022771"/>
    </source>
</evidence>
<evidence type="ECO:0000256" key="5">
    <source>
        <dbReference type="ARBA" id="ARBA00022833"/>
    </source>
</evidence>
<feature type="region of interest" description="Disordered" evidence="8">
    <location>
        <begin position="160"/>
        <end position="212"/>
    </location>
</feature>
<dbReference type="Gene3D" id="3.30.160.60">
    <property type="entry name" value="Classic Zinc Finger"/>
    <property type="match status" value="3"/>
</dbReference>
<keyword evidence="10" id="KW-1185">Reference proteome</keyword>
<feature type="compositionally biased region" description="Low complexity" evidence="8">
    <location>
        <begin position="335"/>
        <end position="349"/>
    </location>
</feature>
<dbReference type="GO" id="GO:0008270">
    <property type="term" value="F:zinc ion binding"/>
    <property type="evidence" value="ECO:0007669"/>
    <property type="project" value="UniProtKB-KW"/>
</dbReference>
<name>A0A914VFP9_9BILA</name>
<evidence type="ECO:0000313" key="11">
    <source>
        <dbReference type="WBParaSite" id="PSAMB.scaffold1831size27511.g15085.t1"/>
    </source>
</evidence>
<keyword evidence="5" id="KW-0862">Zinc</keyword>
<sequence length="453" mass="49932">MEVQQQQTPPPSDMLGMKEEPLSPTTTPQTGLSGSGSGLNSPRKAGGPGRPLTADRKRPYPCNLCPSRFGSKMELEEHQNSHTGQKPFECDVCKARFNRRSTLWNHKRIHSDAKPFVCPVCEMTFKWKNSLKCHKEMHLRKNESGGLDLEQLRQLTYASAAKRKSGEGVQSSSSSKKRKPASQTQQLLQSPMKSEANGQHAEQEQEQKHQQLPAMHLQSVPVLCGNGHGSIQQPPLHSNVVSSHPVCSMPTEPPPDPAPNHYVTSHHLTLPIMSAESKADNMMSSFSHSQTTAVLHAPHLPPQFLNVRLVNPMPVVEQLMGSLTPPTAPHNPPSHQQQQQQQHLLLQQQTYNSPPQGTTGTGGPAHLLRSPNPPQPVSYHQQQQQHHVLDQPVAAATTDYVPNFDYLLPSQVNNTYQQQESQPLPMNHGGVATAVATAASPGYLVKIVPYDQW</sequence>
<evidence type="ECO:0000256" key="3">
    <source>
        <dbReference type="ARBA" id="ARBA00022737"/>
    </source>
</evidence>
<reference evidence="11" key="1">
    <citation type="submission" date="2022-11" db="UniProtKB">
        <authorList>
            <consortium name="WormBaseParasite"/>
        </authorList>
    </citation>
    <scope>IDENTIFICATION</scope>
</reference>
<evidence type="ECO:0000256" key="6">
    <source>
        <dbReference type="ARBA" id="ARBA00023242"/>
    </source>
</evidence>
<dbReference type="SMART" id="SM00355">
    <property type="entry name" value="ZnF_C2H2"/>
    <property type="match status" value="3"/>
</dbReference>
<evidence type="ECO:0000256" key="7">
    <source>
        <dbReference type="PROSITE-ProRule" id="PRU00042"/>
    </source>
</evidence>
<comment type="subcellular location">
    <subcellularLocation>
        <location evidence="1">Nucleus</location>
    </subcellularLocation>
</comment>
<feature type="region of interest" description="Disordered" evidence="8">
    <location>
        <begin position="320"/>
        <end position="389"/>
    </location>
</feature>
<dbReference type="PROSITE" id="PS00028">
    <property type="entry name" value="ZINC_FINGER_C2H2_1"/>
    <property type="match status" value="3"/>
</dbReference>
<protein>
    <submittedName>
        <fullName evidence="11">C2H2-type domain-containing protein</fullName>
    </submittedName>
</protein>
<dbReference type="GO" id="GO:0000981">
    <property type="term" value="F:DNA-binding transcription factor activity, RNA polymerase II-specific"/>
    <property type="evidence" value="ECO:0007669"/>
    <property type="project" value="TreeGrafter"/>
</dbReference>
<feature type="domain" description="C2H2-type" evidence="9">
    <location>
        <begin position="60"/>
        <end position="87"/>
    </location>
</feature>
<dbReference type="GO" id="GO:0005634">
    <property type="term" value="C:nucleus"/>
    <property type="evidence" value="ECO:0007669"/>
    <property type="project" value="UniProtKB-SubCell"/>
</dbReference>
<keyword evidence="2" id="KW-0479">Metal-binding</keyword>
<dbReference type="Pfam" id="PF00096">
    <property type="entry name" value="zf-C2H2"/>
    <property type="match status" value="1"/>
</dbReference>
<evidence type="ECO:0000313" key="10">
    <source>
        <dbReference type="Proteomes" id="UP000887566"/>
    </source>
</evidence>
<evidence type="ECO:0000256" key="8">
    <source>
        <dbReference type="SAM" id="MobiDB-lite"/>
    </source>
</evidence>
<dbReference type="FunFam" id="3.30.160.60:FF:001666">
    <property type="entry name" value="MDS1 and EVI1 complex locus"/>
    <property type="match status" value="1"/>
</dbReference>
<feature type="compositionally biased region" description="Low complexity" evidence="8">
    <location>
        <begin position="22"/>
        <end position="42"/>
    </location>
</feature>
<feature type="compositionally biased region" description="Low complexity" evidence="8">
    <location>
        <begin position="377"/>
        <end position="389"/>
    </location>
</feature>